<dbReference type="Proteomes" id="UP001283361">
    <property type="component" value="Unassembled WGS sequence"/>
</dbReference>
<comment type="caution">
    <text evidence="1">The sequence shown here is derived from an EMBL/GenBank/DDBJ whole genome shotgun (WGS) entry which is preliminary data.</text>
</comment>
<accession>A0AAE1D5V0</accession>
<evidence type="ECO:0000313" key="1">
    <source>
        <dbReference type="EMBL" id="KAK3758489.1"/>
    </source>
</evidence>
<gene>
    <name evidence="1" type="ORF">RRG08_058759</name>
</gene>
<keyword evidence="2" id="KW-1185">Reference proteome</keyword>
<organism evidence="1 2">
    <name type="scientific">Elysia crispata</name>
    <name type="common">lettuce slug</name>
    <dbReference type="NCBI Taxonomy" id="231223"/>
    <lineage>
        <taxon>Eukaryota</taxon>
        <taxon>Metazoa</taxon>
        <taxon>Spiralia</taxon>
        <taxon>Lophotrochozoa</taxon>
        <taxon>Mollusca</taxon>
        <taxon>Gastropoda</taxon>
        <taxon>Heterobranchia</taxon>
        <taxon>Euthyneura</taxon>
        <taxon>Panpulmonata</taxon>
        <taxon>Sacoglossa</taxon>
        <taxon>Placobranchoidea</taxon>
        <taxon>Plakobranchidae</taxon>
        <taxon>Elysia</taxon>
    </lineage>
</organism>
<evidence type="ECO:0000313" key="2">
    <source>
        <dbReference type="Proteomes" id="UP001283361"/>
    </source>
</evidence>
<protein>
    <submittedName>
        <fullName evidence="1">Uncharacterized protein</fullName>
    </submittedName>
</protein>
<proteinExistence type="predicted"/>
<dbReference type="AlphaFoldDB" id="A0AAE1D5V0"/>
<name>A0AAE1D5V0_9GAST</name>
<sequence>MRGKMVGWSQPPALADRVMATPLCEMAMVIFSEPTVFLGQFNHTSPKSSARQMRLQHSINSCPYCLGQHVVSCGIGKYKKVSSAAH</sequence>
<dbReference type="EMBL" id="JAWDGP010005269">
    <property type="protein sequence ID" value="KAK3758489.1"/>
    <property type="molecule type" value="Genomic_DNA"/>
</dbReference>
<reference evidence="1" key="1">
    <citation type="journal article" date="2023" name="G3 (Bethesda)">
        <title>A reference genome for the long-term kleptoplast-retaining sea slug Elysia crispata morphotype clarki.</title>
        <authorList>
            <person name="Eastman K.E."/>
            <person name="Pendleton A.L."/>
            <person name="Shaikh M.A."/>
            <person name="Suttiyut T."/>
            <person name="Ogas R."/>
            <person name="Tomko P."/>
            <person name="Gavelis G."/>
            <person name="Widhalm J.R."/>
            <person name="Wisecaver J.H."/>
        </authorList>
    </citation>
    <scope>NUCLEOTIDE SEQUENCE</scope>
    <source>
        <strain evidence="1">ECLA1</strain>
    </source>
</reference>